<reference evidence="5" key="3">
    <citation type="submission" date="2025-09" db="UniProtKB">
        <authorList>
            <consortium name="Ensembl"/>
        </authorList>
    </citation>
    <scope>IDENTIFICATION</scope>
</reference>
<dbReference type="GO" id="GO:0000278">
    <property type="term" value="P:mitotic cell cycle"/>
    <property type="evidence" value="ECO:0007669"/>
    <property type="project" value="TreeGrafter"/>
</dbReference>
<dbReference type="Pfam" id="PF10481">
    <property type="entry name" value="CENP-F_N"/>
    <property type="match status" value="1"/>
</dbReference>
<dbReference type="GO" id="GO:0000922">
    <property type="term" value="C:spindle pole"/>
    <property type="evidence" value="ECO:0007669"/>
    <property type="project" value="TreeGrafter"/>
</dbReference>
<feature type="region of interest" description="Disordered" evidence="2">
    <location>
        <begin position="842"/>
        <end position="862"/>
    </location>
</feature>
<feature type="region of interest" description="Disordered" evidence="2">
    <location>
        <begin position="351"/>
        <end position="370"/>
    </location>
</feature>
<organism evidence="5 6">
    <name type="scientific">Scleropages formosus</name>
    <name type="common">Asian bonytongue</name>
    <name type="synonym">Osteoglossum formosum</name>
    <dbReference type="NCBI Taxonomy" id="113540"/>
    <lineage>
        <taxon>Eukaryota</taxon>
        <taxon>Metazoa</taxon>
        <taxon>Chordata</taxon>
        <taxon>Craniata</taxon>
        <taxon>Vertebrata</taxon>
        <taxon>Euteleostomi</taxon>
        <taxon>Actinopterygii</taxon>
        <taxon>Neopterygii</taxon>
        <taxon>Teleostei</taxon>
        <taxon>Osteoglossocephala</taxon>
        <taxon>Osteoglossomorpha</taxon>
        <taxon>Osteoglossiformes</taxon>
        <taxon>Osteoglossidae</taxon>
        <taxon>Scleropages</taxon>
    </lineage>
</organism>
<feature type="domain" description="Kinetochore protein Cenp-F/LEK1 Rb protein-binding" evidence="4">
    <location>
        <begin position="1910"/>
        <end position="1943"/>
    </location>
</feature>
<dbReference type="GO" id="GO:0005634">
    <property type="term" value="C:nucleus"/>
    <property type="evidence" value="ECO:0007669"/>
    <property type="project" value="TreeGrafter"/>
</dbReference>
<dbReference type="InterPro" id="IPR018302">
    <property type="entry name" value="CenpF/LEK1_Rb-prot-bd"/>
</dbReference>
<feature type="compositionally biased region" description="Basic and acidic residues" evidence="2">
    <location>
        <begin position="547"/>
        <end position="576"/>
    </location>
</feature>
<dbReference type="Proteomes" id="UP000694397">
    <property type="component" value="Chromosome 13"/>
</dbReference>
<feature type="compositionally biased region" description="Basic and acidic residues" evidence="2">
    <location>
        <begin position="150"/>
        <end position="171"/>
    </location>
</feature>
<proteinExistence type="predicted"/>
<dbReference type="OrthoDB" id="10255522at2759"/>
<dbReference type="PANTHER" id="PTHR18874:SF10">
    <property type="entry name" value="CENTROMERE PROTEIN F"/>
    <property type="match status" value="1"/>
</dbReference>
<reference evidence="5 6" key="1">
    <citation type="submission" date="2019-04" db="EMBL/GenBank/DDBJ databases">
        <authorList>
            <consortium name="Wellcome Sanger Institute Data Sharing"/>
        </authorList>
    </citation>
    <scope>NUCLEOTIDE SEQUENCE [LARGE SCALE GENOMIC DNA]</scope>
</reference>
<dbReference type="Ensembl" id="ENSSFOT00015010535.2">
    <property type="protein sequence ID" value="ENSSFOP00015010394.1"/>
    <property type="gene ID" value="ENSSFOG00015006765.2"/>
</dbReference>
<dbReference type="InterPro" id="IPR043513">
    <property type="entry name" value="Cenp-F"/>
</dbReference>
<gene>
    <name evidence="5" type="primary">si:dkeyp-115e12.6</name>
</gene>
<name>A0A8C9R6R8_SCLFO</name>
<feature type="compositionally biased region" description="Polar residues" evidence="2">
    <location>
        <begin position="198"/>
        <end position="216"/>
    </location>
</feature>
<evidence type="ECO:0000256" key="2">
    <source>
        <dbReference type="SAM" id="MobiDB-lite"/>
    </source>
</evidence>
<dbReference type="GO" id="GO:0000775">
    <property type="term" value="C:chromosome, centromeric region"/>
    <property type="evidence" value="ECO:0007669"/>
    <property type="project" value="InterPro"/>
</dbReference>
<dbReference type="GeneTree" id="ENSGT00730000111187"/>
<dbReference type="InterPro" id="IPR018463">
    <property type="entry name" value="Centromere_CenpF_N"/>
</dbReference>
<feature type="domain" description="Centromere protein Cenp-F N-terminal" evidence="3">
    <location>
        <begin position="1"/>
        <end position="231"/>
    </location>
</feature>
<feature type="region of interest" description="Disordered" evidence="2">
    <location>
        <begin position="532"/>
        <end position="583"/>
    </location>
</feature>
<feature type="compositionally biased region" description="Basic and acidic residues" evidence="2">
    <location>
        <begin position="842"/>
        <end position="852"/>
    </location>
</feature>
<reference evidence="5" key="2">
    <citation type="submission" date="2025-08" db="UniProtKB">
        <authorList>
            <consortium name="Ensembl"/>
        </authorList>
    </citation>
    <scope>IDENTIFICATION</scope>
</reference>
<dbReference type="GO" id="GO:0051310">
    <property type="term" value="P:metaphase chromosome alignment"/>
    <property type="evidence" value="ECO:0007669"/>
    <property type="project" value="TreeGrafter"/>
</dbReference>
<feature type="region of interest" description="Disordered" evidence="2">
    <location>
        <begin position="727"/>
        <end position="747"/>
    </location>
</feature>
<dbReference type="GO" id="GO:0070840">
    <property type="term" value="F:dynein complex binding"/>
    <property type="evidence" value="ECO:0007669"/>
    <property type="project" value="TreeGrafter"/>
</dbReference>
<dbReference type="KEGG" id="sfm:108925439"/>
<dbReference type="Pfam" id="PF10490">
    <property type="entry name" value="CENP-F_C_Rb_bdg"/>
    <property type="match status" value="1"/>
</dbReference>
<feature type="coiled-coil region" evidence="1">
    <location>
        <begin position="1590"/>
        <end position="1617"/>
    </location>
</feature>
<dbReference type="PANTHER" id="PTHR18874">
    <property type="entry name" value="CMF/LEK/CENP CELL DIVISION-RELATED"/>
    <property type="match status" value="1"/>
</dbReference>
<feature type="region of interest" description="Disordered" evidence="2">
    <location>
        <begin position="1840"/>
        <end position="1871"/>
    </location>
</feature>
<feature type="region of interest" description="Disordered" evidence="2">
    <location>
        <begin position="129"/>
        <end position="253"/>
    </location>
</feature>
<dbReference type="GeneID" id="108925439"/>
<sequence length="1971" mass="221835">MSWVTEDWTAGLSGRALQKVRQLEAQLEQLKREKQQRQIKLDSAETALSKEKVKYDEVRSELVALQRELQSTREEAQAGLQARERLSQELQVKQAQVCSLEGQLGAARTLTNTLTQEVKRLEAELEKLENASSSGDSALFSTPCSTISSSRDHGSRWEERDRHKGNTDIKAQHIRQLQFSNHSPRLPVDGVSSPPQPYTSTPVHRTGRQLNSSTPSAIFPWEQDDAPSIPRGSSLSLSQPRSEAIDPQSPGDCRLENNLRKENDDQQSVIQELRAVVLSLKQEVRVASEQRHSSEARLLEVQDKLSTREHTLTRTREELSRISASLEKESNRAQAAEQRVKQLQEELSCQRQNAESSRLSAEQSRKKLEKEHQRELLELQRDIQAMERQQQQEISRLKQEVQQAQALHNTLQAQCDKILLQKQAVEKELDTVKGKQQCAEKELQESRRAEAQIQAKLTEALREKDSLAVSREQSERRAKGVEEEVKRLTQELNEALKLLAELQAQHAAPATPVVPARFTPAGDCFPISVTAHHERPHRPLLSQKKGPKQDGLKEEQLDERASSTDRARYPTDREPGEGIDANDMVEFGSKTTTRSKGEGERRLYQDERDGDIKEECKVMINQYSTCDIEVSENLWNNTMREKTNQEELEQQGLCRDSQIKDFEGKQDQCSLQDLKIENLALCDALKEAKQELELRLEDLETQRRAETEARTKLKQVCRKHSSQVEQLRKRTQELRDESGKLEKQLEEEQAETARLREALATLEQRSREVEEWKETERDMKEQNASLRVEIEELKLELKKERDDREKEKEDRRKEEEARRQAKEQEVEARRAFADRITELEAELQGEKKRSGENDEVGDAPLGTLLLMGNSKERSNDNSNTVFAVDGILPSSHDHSSSSSEPHSIKHKMYCTNTQGPELKTEGNLESPLRRKEKQAEMKEGLYSEETVQLLLEVECLRAACKALQVERDREASQAKQAQSKLETLQGQVTSQTKQLTLAFERQSCHIEDLLKELNDRDNAILTLEGELQHYQGQIDALKSEKHNVMVQVGTDKIKSMENVMVTPDCQGELAIIGNKVVSSMLEDPELLQPVITSLSHQGLCDDSADLQNLERALCDLRADSEELKGKLDACVSLKKSGEVGADKSGLTEDMATQRLAEEFKAVQTQVVHEKTANEKCQLAVVTCGSKQEQQCLDSTIQQSSVNDDENVGGVTKRYSDELHPAERVLDPLDLKEADELMSKNKEVTEVRQQIQQTSEENKVSDIKILTEELYLIKLENKELKLKLQALSEKEGRILNLQNDSNRKSTDRSEKKFQMNQDRLFELHQDTEEVDSSRSQQSTVVTSDCESIKDRESKLTLLNPLELGGENKVKESISADGRALHQSSVLVNTDGIFPDVQECVDTINALVAENRKLRSWAFSVCPPDKWGEIPAITEGLQKWMGCLNSGGDTTHAAESLSPALVQSTAAEEVVLSEERKDTITQRSLEPSSAQSLVPETSGLNLETADAQVAQMVNECHDATSQKKNDAIRLLDDSVIASQARESLQKHKQEAGLPVVSSRMSARELEEAKGVQASSTQTGLGEDKHKNASPQIKFLEQQLLELQSQLSILTEVNQRQAEELEVWKMTGDSVTPEFFEEPTIHTGKGSVVVQREDHLLLSCQVSAKYGHVPENPQIKAVVHRDAEFVREVAQCNVTDRCHRKHVISGDQEDTRESIQLRPRQQVLRSADYRKIKVEPADGRMDYVMPSLCVDSHTEGTVKAEFHTKVTSNQGNPAYAVEDAEFMKIDSTFQAAGSPLDPVKKSEYPCGPGKEVRSMGTQTEDMSHILDLSVHAGAQEMLQIGTQTEPENLREQGNMEAGEESDNSTESPPLSSAAASKLANRALLAGSFPFPVDPAHLAERIRRHRSHMSAAFDDTEYEPYGLPEVVMKGFADIPSGPACPYVLRRGLLGTSTLPLVLRQQEEGDRQQAEDELEP</sequence>
<evidence type="ECO:0000313" key="5">
    <source>
        <dbReference type="Ensembl" id="ENSSFOP00015010394.1"/>
    </source>
</evidence>
<keyword evidence="6" id="KW-1185">Reference proteome</keyword>
<keyword evidence="1" id="KW-0175">Coiled coil</keyword>
<evidence type="ECO:0000313" key="6">
    <source>
        <dbReference type="Proteomes" id="UP000694397"/>
    </source>
</evidence>
<feature type="compositionally biased region" description="Polar residues" evidence="2">
    <location>
        <begin position="231"/>
        <end position="241"/>
    </location>
</feature>
<feature type="region of interest" description="Disordered" evidence="2">
    <location>
        <begin position="800"/>
        <end position="830"/>
    </location>
</feature>
<feature type="coiled-coil region" evidence="1">
    <location>
        <begin position="960"/>
        <end position="994"/>
    </location>
</feature>
<feature type="region of interest" description="Disordered" evidence="2">
    <location>
        <begin position="1791"/>
        <end position="1811"/>
    </location>
</feature>
<feature type="compositionally biased region" description="Polar residues" evidence="2">
    <location>
        <begin position="130"/>
        <end position="149"/>
    </location>
</feature>
<feature type="compositionally biased region" description="Polar residues" evidence="2">
    <location>
        <begin position="351"/>
        <end position="362"/>
    </location>
</feature>
<evidence type="ECO:0000259" key="3">
    <source>
        <dbReference type="Pfam" id="PF10481"/>
    </source>
</evidence>
<dbReference type="GO" id="GO:0008017">
    <property type="term" value="F:microtubule binding"/>
    <property type="evidence" value="ECO:0007669"/>
    <property type="project" value="InterPro"/>
</dbReference>
<accession>A0A8C9R6R8</accession>
<protein>
    <submittedName>
        <fullName evidence="5">Si:dkeyp-115e12.6</fullName>
    </submittedName>
</protein>
<evidence type="ECO:0000259" key="4">
    <source>
        <dbReference type="Pfam" id="PF10490"/>
    </source>
</evidence>
<dbReference type="GO" id="GO:0010389">
    <property type="term" value="P:regulation of G2/M transition of mitotic cell cycle"/>
    <property type="evidence" value="ECO:0007669"/>
    <property type="project" value="TreeGrafter"/>
</dbReference>
<evidence type="ECO:0000256" key="1">
    <source>
        <dbReference type="SAM" id="Coils"/>
    </source>
</evidence>